<evidence type="ECO:0000259" key="2">
    <source>
        <dbReference type="Pfam" id="PF06445"/>
    </source>
</evidence>
<feature type="domain" description="GyrI-like small molecule binding" evidence="2">
    <location>
        <begin position="21"/>
        <end position="197"/>
    </location>
</feature>
<evidence type="ECO:0000313" key="3">
    <source>
        <dbReference type="EMBL" id="MBW0136949.1"/>
    </source>
</evidence>
<keyword evidence="4" id="KW-1185">Reference proteome</keyword>
<name>A0ABS6UZ02_9PSEU</name>
<organism evidence="3 4">
    <name type="scientific">Pseudonocardia abyssalis</name>
    <dbReference type="NCBI Taxonomy" id="2792008"/>
    <lineage>
        <taxon>Bacteria</taxon>
        <taxon>Bacillati</taxon>
        <taxon>Actinomycetota</taxon>
        <taxon>Actinomycetes</taxon>
        <taxon>Pseudonocardiales</taxon>
        <taxon>Pseudonocardiaceae</taxon>
        <taxon>Pseudonocardia</taxon>
    </lineage>
</organism>
<dbReference type="Pfam" id="PF06445">
    <property type="entry name" value="GyrI-like"/>
    <property type="match status" value="1"/>
</dbReference>
<reference evidence="3 4" key="1">
    <citation type="submission" date="2020-11" db="EMBL/GenBank/DDBJ databases">
        <title>Pseudonocardia abyssalis sp. nov. and Pseudonocardia oceani sp. nov., description and phylogenomic analysis of two novel actinomycetes isolated from the deep Southern Ocean.</title>
        <authorList>
            <person name="Parra J."/>
        </authorList>
    </citation>
    <scope>NUCLEOTIDE SEQUENCE [LARGE SCALE GENOMIC DNA]</scope>
    <source>
        <strain evidence="3 4">KRD-168</strain>
    </source>
</reference>
<sequence>MDVKVDLKRELPCYTAKRDAPQVVDVPDLQYLMIDGHGDPNTPVYEAAVSALYPLAYALKFAAKNDLGRDHVVMPLEGLWWADDLGSFTTARDKSRWDWTMLILQPDWITAAMFTDAVERVGAGKRRPERLDDVRLQSLSEGRCVQALHVGAYDDEAELLRRIHEEFLPRHRLVATGKHHEVYLSDPRRVEPAKRRTILRQPVGDQPGSLRRQS</sequence>
<accession>A0ABS6UZ02</accession>
<dbReference type="Proteomes" id="UP000694287">
    <property type="component" value="Unassembled WGS sequence"/>
</dbReference>
<dbReference type="EMBL" id="JADQDK010000001">
    <property type="protein sequence ID" value="MBW0136949.1"/>
    <property type="molecule type" value="Genomic_DNA"/>
</dbReference>
<gene>
    <name evidence="3" type="ORF">I4I81_22165</name>
</gene>
<feature type="region of interest" description="Disordered" evidence="1">
    <location>
        <begin position="194"/>
        <end position="214"/>
    </location>
</feature>
<dbReference type="RefSeq" id="WP_218603824.1">
    <property type="nucleotide sequence ID" value="NZ_JADQDJ010000162.1"/>
</dbReference>
<comment type="caution">
    <text evidence="3">The sequence shown here is derived from an EMBL/GenBank/DDBJ whole genome shotgun (WGS) entry which is preliminary data.</text>
</comment>
<dbReference type="InterPro" id="IPR029442">
    <property type="entry name" value="GyrI-like"/>
</dbReference>
<evidence type="ECO:0000313" key="4">
    <source>
        <dbReference type="Proteomes" id="UP000694287"/>
    </source>
</evidence>
<proteinExistence type="predicted"/>
<protein>
    <submittedName>
        <fullName evidence="3">GyrI-like domain-containing protein</fullName>
    </submittedName>
</protein>
<evidence type="ECO:0000256" key="1">
    <source>
        <dbReference type="SAM" id="MobiDB-lite"/>
    </source>
</evidence>